<dbReference type="EMBL" id="CP015079">
    <property type="protein sequence ID" value="ANH39062.1"/>
    <property type="molecule type" value="Genomic_DNA"/>
</dbReference>
<dbReference type="PROSITE" id="PS01148">
    <property type="entry name" value="UPF0033"/>
    <property type="match status" value="1"/>
</dbReference>
<protein>
    <submittedName>
        <fullName evidence="3">Sulfurtransferase TusA</fullName>
        <ecNumber evidence="3">2.8.1.-</ecNumber>
    </submittedName>
</protein>
<dbReference type="KEGG" id="ndk:I601_2646"/>
<evidence type="ECO:0000256" key="1">
    <source>
        <dbReference type="ARBA" id="ARBA00008984"/>
    </source>
</evidence>
<gene>
    <name evidence="3" type="primary">tusA</name>
    <name evidence="3" type="ORF">I601_2646</name>
</gene>
<reference evidence="3 4" key="1">
    <citation type="submission" date="2016-03" db="EMBL/GenBank/DDBJ databases">
        <title>Complete genome sequence of a soil Actinobacterium, Nocardioides dokdonensis FR1436.</title>
        <authorList>
            <person name="Kwon S.-K."/>
            <person name="Kim K."/>
            <person name="Kim J.F."/>
        </authorList>
    </citation>
    <scope>NUCLEOTIDE SEQUENCE [LARGE SCALE GENOMIC DNA]</scope>
    <source>
        <strain evidence="3 4">FR1436</strain>
    </source>
</reference>
<dbReference type="Pfam" id="PF01206">
    <property type="entry name" value="TusA"/>
    <property type="match status" value="1"/>
</dbReference>
<dbReference type="EC" id="2.8.1.-" evidence="3"/>
<dbReference type="PANTHER" id="PTHR33279">
    <property type="entry name" value="SULFUR CARRIER PROTEIN YEDF-RELATED"/>
    <property type="match status" value="1"/>
</dbReference>
<feature type="domain" description="UPF0033" evidence="2">
    <location>
        <begin position="12"/>
        <end position="36"/>
    </location>
</feature>
<keyword evidence="3" id="KW-0808">Transferase</keyword>
<proteinExistence type="inferred from homology"/>
<sequence length="82" mass="8859">MSAPGPGVALELDCRGRMCPLPVIDLARALPDLEVGQVVAVVADDVAARVDVPAWCRMRRQEYVGEDAAPDGVPRYLVRRTS</sequence>
<dbReference type="STRING" id="1300347.I601_2646"/>
<dbReference type="PANTHER" id="PTHR33279:SF6">
    <property type="entry name" value="SULFUR CARRIER PROTEIN YEDF-RELATED"/>
    <property type="match status" value="1"/>
</dbReference>
<dbReference type="Gene3D" id="3.30.110.40">
    <property type="entry name" value="TusA-like domain"/>
    <property type="match status" value="1"/>
</dbReference>
<dbReference type="InterPro" id="IPR036868">
    <property type="entry name" value="TusA-like_sf"/>
</dbReference>
<organism evidence="3 4">
    <name type="scientific">Nocardioides dokdonensis FR1436</name>
    <dbReference type="NCBI Taxonomy" id="1300347"/>
    <lineage>
        <taxon>Bacteria</taxon>
        <taxon>Bacillati</taxon>
        <taxon>Actinomycetota</taxon>
        <taxon>Actinomycetes</taxon>
        <taxon>Propionibacteriales</taxon>
        <taxon>Nocardioidaceae</taxon>
        <taxon>Nocardioides</taxon>
    </lineage>
</organism>
<accession>A0A1A9GN23</accession>
<comment type="similarity">
    <text evidence="1">Belongs to the sulfur carrier protein TusA family.</text>
</comment>
<evidence type="ECO:0000259" key="2">
    <source>
        <dbReference type="PROSITE" id="PS01148"/>
    </source>
</evidence>
<dbReference type="AlphaFoldDB" id="A0A1A9GN23"/>
<dbReference type="GO" id="GO:0016740">
    <property type="term" value="F:transferase activity"/>
    <property type="evidence" value="ECO:0007669"/>
    <property type="project" value="UniProtKB-KW"/>
</dbReference>
<dbReference type="SUPFAM" id="SSF64307">
    <property type="entry name" value="SirA-like"/>
    <property type="match status" value="1"/>
</dbReference>
<evidence type="ECO:0000313" key="3">
    <source>
        <dbReference type="EMBL" id="ANH39062.1"/>
    </source>
</evidence>
<dbReference type="PATRIC" id="fig|1300347.3.peg.2638"/>
<keyword evidence="4" id="KW-1185">Reference proteome</keyword>
<dbReference type="RefSeq" id="WP_084527573.1">
    <property type="nucleotide sequence ID" value="NZ_CP015079.1"/>
</dbReference>
<dbReference type="Proteomes" id="UP000077868">
    <property type="component" value="Chromosome"/>
</dbReference>
<evidence type="ECO:0000313" key="4">
    <source>
        <dbReference type="Proteomes" id="UP000077868"/>
    </source>
</evidence>
<dbReference type="InterPro" id="IPR001455">
    <property type="entry name" value="TusA-like"/>
</dbReference>
<name>A0A1A9GN23_9ACTN</name>